<dbReference type="RefSeq" id="WP_188743867.1">
    <property type="nucleotide sequence ID" value="NZ_BAABFW010000040.1"/>
</dbReference>
<dbReference type="Pfam" id="PF23636">
    <property type="entry name" value="DUF7144"/>
    <property type="match status" value="1"/>
</dbReference>
<keyword evidence="1" id="KW-0812">Transmembrane</keyword>
<name>A0A917PNV4_9MICO</name>
<keyword evidence="1" id="KW-0472">Membrane</keyword>
<dbReference type="InterPro" id="IPR055568">
    <property type="entry name" value="DUF7144"/>
</dbReference>
<evidence type="ECO:0000313" key="4">
    <source>
        <dbReference type="Proteomes" id="UP000636956"/>
    </source>
</evidence>
<gene>
    <name evidence="3" type="ORF">GCM10011372_26040</name>
</gene>
<dbReference type="EMBL" id="BMMD01000015">
    <property type="protein sequence ID" value="GGJ86413.1"/>
    <property type="molecule type" value="Genomic_DNA"/>
</dbReference>
<evidence type="ECO:0000313" key="3">
    <source>
        <dbReference type="EMBL" id="GGJ86413.1"/>
    </source>
</evidence>
<reference evidence="3" key="2">
    <citation type="submission" date="2020-09" db="EMBL/GenBank/DDBJ databases">
        <authorList>
            <person name="Sun Q."/>
            <person name="Zhou Y."/>
        </authorList>
    </citation>
    <scope>NUCLEOTIDE SEQUENCE</scope>
    <source>
        <strain evidence="3">CGMCC 1.8984</strain>
    </source>
</reference>
<feature type="transmembrane region" description="Helical" evidence="1">
    <location>
        <begin position="81"/>
        <end position="100"/>
    </location>
</feature>
<feature type="domain" description="DUF7144" evidence="2">
    <location>
        <begin position="11"/>
        <end position="125"/>
    </location>
</feature>
<accession>A0A917PNV4</accession>
<evidence type="ECO:0000259" key="2">
    <source>
        <dbReference type="Pfam" id="PF23636"/>
    </source>
</evidence>
<dbReference type="AlphaFoldDB" id="A0A917PNV4"/>
<protein>
    <recommendedName>
        <fullName evidence="2">DUF7144 domain-containing protein</fullName>
    </recommendedName>
</protein>
<feature type="transmembrane region" description="Helical" evidence="1">
    <location>
        <begin position="54"/>
        <end position="74"/>
    </location>
</feature>
<organism evidence="3 4">
    <name type="scientific">Agromyces bauzanensis</name>
    <dbReference type="NCBI Taxonomy" id="1308924"/>
    <lineage>
        <taxon>Bacteria</taxon>
        <taxon>Bacillati</taxon>
        <taxon>Actinomycetota</taxon>
        <taxon>Actinomycetes</taxon>
        <taxon>Micrococcales</taxon>
        <taxon>Microbacteriaceae</taxon>
        <taxon>Agromyces</taxon>
    </lineage>
</organism>
<proteinExistence type="predicted"/>
<feature type="transmembrane region" description="Helical" evidence="1">
    <location>
        <begin position="106"/>
        <end position="124"/>
    </location>
</feature>
<keyword evidence="4" id="KW-1185">Reference proteome</keyword>
<dbReference type="Proteomes" id="UP000636956">
    <property type="component" value="Unassembled WGS sequence"/>
</dbReference>
<evidence type="ECO:0000256" key="1">
    <source>
        <dbReference type="SAM" id="Phobius"/>
    </source>
</evidence>
<keyword evidence="1" id="KW-1133">Transmembrane helix</keyword>
<reference evidence="3" key="1">
    <citation type="journal article" date="2014" name="Int. J. Syst. Evol. Microbiol.">
        <title>Complete genome sequence of Corynebacterium casei LMG S-19264T (=DSM 44701T), isolated from a smear-ripened cheese.</title>
        <authorList>
            <consortium name="US DOE Joint Genome Institute (JGI-PGF)"/>
            <person name="Walter F."/>
            <person name="Albersmeier A."/>
            <person name="Kalinowski J."/>
            <person name="Ruckert C."/>
        </authorList>
    </citation>
    <scope>NUCLEOTIDE SEQUENCE</scope>
    <source>
        <strain evidence="3">CGMCC 1.8984</strain>
    </source>
</reference>
<sequence>MAEATSRPIGVAIVAVLAFVSGVIDIISGILLIFQGDDPDVTAAFGGSGGLLTAAIGSMVLGLIVVILSFGLWLGRWISRMIVTVLQILSLIGSLFMAVANLGNPVGEWASVLVSAIVLILLWTRPASAYFRGSEAALH</sequence>
<comment type="caution">
    <text evidence="3">The sequence shown here is derived from an EMBL/GenBank/DDBJ whole genome shotgun (WGS) entry which is preliminary data.</text>
</comment>
<feature type="transmembrane region" description="Helical" evidence="1">
    <location>
        <begin position="12"/>
        <end position="34"/>
    </location>
</feature>